<dbReference type="PANTHER" id="PTHR30349:SF64">
    <property type="entry name" value="PROPHAGE INTEGRASE INTD-RELATED"/>
    <property type="match status" value="1"/>
</dbReference>
<evidence type="ECO:0000256" key="1">
    <source>
        <dbReference type="ARBA" id="ARBA00023172"/>
    </source>
</evidence>
<dbReference type="InterPro" id="IPR011010">
    <property type="entry name" value="DNA_brk_join_enz"/>
</dbReference>
<feature type="domain" description="Tyr recombinase" evidence="2">
    <location>
        <begin position="87"/>
        <end position="298"/>
    </location>
</feature>
<dbReference type="InterPro" id="IPR050090">
    <property type="entry name" value="Tyrosine_recombinase_XerCD"/>
</dbReference>
<dbReference type="Gene3D" id="1.10.443.10">
    <property type="entry name" value="Intergrase catalytic core"/>
    <property type="match status" value="1"/>
</dbReference>
<dbReference type="EMBL" id="JBHSJJ010000011">
    <property type="protein sequence ID" value="MFC4873637.1"/>
    <property type="molecule type" value="Genomic_DNA"/>
</dbReference>
<dbReference type="Pfam" id="PF00589">
    <property type="entry name" value="Phage_integrase"/>
    <property type="match status" value="1"/>
</dbReference>
<dbReference type="InterPro" id="IPR013762">
    <property type="entry name" value="Integrase-like_cat_sf"/>
</dbReference>
<name>A0ABV9T4F8_9BACT</name>
<dbReference type="InterPro" id="IPR002104">
    <property type="entry name" value="Integrase_catalytic"/>
</dbReference>
<dbReference type="Proteomes" id="UP001595818">
    <property type="component" value="Unassembled WGS sequence"/>
</dbReference>
<gene>
    <name evidence="3" type="ORF">ACFPFU_18185</name>
</gene>
<keyword evidence="1" id="KW-0233">DNA recombination</keyword>
<dbReference type="PANTHER" id="PTHR30349">
    <property type="entry name" value="PHAGE INTEGRASE-RELATED"/>
    <property type="match status" value="1"/>
</dbReference>
<evidence type="ECO:0000259" key="2">
    <source>
        <dbReference type="PROSITE" id="PS51898"/>
    </source>
</evidence>
<protein>
    <submittedName>
        <fullName evidence="3">Tyrosine-type recombinase/integrase</fullName>
    </submittedName>
</protein>
<comment type="caution">
    <text evidence="3">The sequence shown here is derived from an EMBL/GenBank/DDBJ whole genome shotgun (WGS) entry which is preliminary data.</text>
</comment>
<reference evidence="4" key="1">
    <citation type="journal article" date="2019" name="Int. J. Syst. Evol. Microbiol.">
        <title>The Global Catalogue of Microorganisms (GCM) 10K type strain sequencing project: providing services to taxonomists for standard genome sequencing and annotation.</title>
        <authorList>
            <consortium name="The Broad Institute Genomics Platform"/>
            <consortium name="The Broad Institute Genome Sequencing Center for Infectious Disease"/>
            <person name="Wu L."/>
            <person name="Ma J."/>
        </authorList>
    </citation>
    <scope>NUCLEOTIDE SEQUENCE [LARGE SCALE GENOMIC DNA]</scope>
    <source>
        <strain evidence="4">CGMCC 4.7466</strain>
    </source>
</reference>
<evidence type="ECO:0000313" key="3">
    <source>
        <dbReference type="EMBL" id="MFC4873637.1"/>
    </source>
</evidence>
<dbReference type="SUPFAM" id="SSF56349">
    <property type="entry name" value="DNA breaking-rejoining enzymes"/>
    <property type="match status" value="1"/>
</dbReference>
<dbReference type="PROSITE" id="PS51898">
    <property type="entry name" value="TYR_RECOMBINASE"/>
    <property type="match status" value="1"/>
</dbReference>
<sequence length="316" mass="35946">MKQALGYVSLRTEWIFLELDRFFVDKRVTELGITSEQVDQWRATRINDAPPTISMKYSAISQFSRFMCKVGYDSFVPMMPANNARNSFTPYIYSNREMAAIFNSCDNLRLYDGHMTTIQFIIPVVIRLLYGTGLRISEALSLKNRDVDLGKRTIHIKKAKNGQERLVPLSLSLANVLEQYLIYRNRLPVAGIPDANSFLFVSPIGTRCRSGSVYNWFRKVLSESGIPHQGDHKGPRVHDLRHTFAVHSMVKMAESGMDLYYCLPLLSVFLGHKSLGSTERYVRLTAEVYPDLLKDQKSIGAYVFPKTGNITCDGNH</sequence>
<accession>A0ABV9T4F8</accession>
<dbReference type="RefSeq" id="WP_377066683.1">
    <property type="nucleotide sequence ID" value="NZ_JBHSJJ010000011.1"/>
</dbReference>
<evidence type="ECO:0000313" key="4">
    <source>
        <dbReference type="Proteomes" id="UP001595818"/>
    </source>
</evidence>
<keyword evidence="4" id="KW-1185">Reference proteome</keyword>
<proteinExistence type="predicted"/>
<organism evidence="3 4">
    <name type="scientific">Negadavirga shengliensis</name>
    <dbReference type="NCBI Taxonomy" id="1389218"/>
    <lineage>
        <taxon>Bacteria</taxon>
        <taxon>Pseudomonadati</taxon>
        <taxon>Bacteroidota</taxon>
        <taxon>Cytophagia</taxon>
        <taxon>Cytophagales</taxon>
        <taxon>Cyclobacteriaceae</taxon>
        <taxon>Negadavirga</taxon>
    </lineage>
</organism>